<comment type="caution">
    <text evidence="1">The sequence shown here is derived from an EMBL/GenBank/DDBJ whole genome shotgun (WGS) entry which is preliminary data.</text>
</comment>
<sequence>SKCGTPRQEAHHHQIRQLSDQLRDGRLRLLRCCREGMGHKMLRRAAKDQGMRLVIQRVSVCVYCSHSF</sequence>
<feature type="non-terminal residue" evidence="1">
    <location>
        <position position="1"/>
    </location>
</feature>
<evidence type="ECO:0000313" key="1">
    <source>
        <dbReference type="EMBL" id="KAF0316343.1"/>
    </source>
</evidence>
<gene>
    <name evidence="1" type="ORF">GQ607_016443</name>
</gene>
<evidence type="ECO:0000313" key="2">
    <source>
        <dbReference type="Proteomes" id="UP000434172"/>
    </source>
</evidence>
<dbReference type="EMBL" id="WOWK01000163">
    <property type="protein sequence ID" value="KAF0316343.1"/>
    <property type="molecule type" value="Genomic_DNA"/>
</dbReference>
<keyword evidence="2" id="KW-1185">Reference proteome</keyword>
<organism evidence="1 2">
    <name type="scientific">Colletotrichum asianum</name>
    <dbReference type="NCBI Taxonomy" id="702518"/>
    <lineage>
        <taxon>Eukaryota</taxon>
        <taxon>Fungi</taxon>
        <taxon>Dikarya</taxon>
        <taxon>Ascomycota</taxon>
        <taxon>Pezizomycotina</taxon>
        <taxon>Sordariomycetes</taxon>
        <taxon>Hypocreomycetidae</taxon>
        <taxon>Glomerellales</taxon>
        <taxon>Glomerellaceae</taxon>
        <taxon>Colletotrichum</taxon>
        <taxon>Colletotrichum gloeosporioides species complex</taxon>
    </lineage>
</organism>
<proteinExistence type="predicted"/>
<protein>
    <submittedName>
        <fullName evidence="1">Uncharacterized protein</fullName>
    </submittedName>
</protein>
<name>A0A8H3ZEP4_9PEZI</name>
<dbReference type="Proteomes" id="UP000434172">
    <property type="component" value="Unassembled WGS sequence"/>
</dbReference>
<accession>A0A8H3ZEP4</accession>
<dbReference type="AlphaFoldDB" id="A0A8H3ZEP4"/>
<reference evidence="1 2" key="1">
    <citation type="submission" date="2019-12" db="EMBL/GenBank/DDBJ databases">
        <title>A genome sequence resource for the geographically widespread anthracnose pathogen Colletotrichum asianum.</title>
        <authorList>
            <person name="Meng Y."/>
        </authorList>
    </citation>
    <scope>NUCLEOTIDE SEQUENCE [LARGE SCALE GENOMIC DNA]</scope>
    <source>
        <strain evidence="1 2">ICMP 18580</strain>
    </source>
</reference>